<comment type="caution">
    <text evidence="1">The sequence shown here is derived from an EMBL/GenBank/DDBJ whole genome shotgun (WGS) entry which is preliminary data.</text>
</comment>
<evidence type="ECO:0000313" key="1">
    <source>
        <dbReference type="EMBL" id="PRY42728.1"/>
    </source>
</evidence>
<name>A0A2T0TAQ2_9PSEU</name>
<accession>A0A2T0TAQ2</accession>
<dbReference type="OrthoDB" id="3468002at2"/>
<dbReference type="EMBL" id="PVTF01000004">
    <property type="protein sequence ID" value="PRY42728.1"/>
    <property type="molecule type" value="Genomic_DNA"/>
</dbReference>
<dbReference type="RefSeq" id="WP_106188095.1">
    <property type="nucleotide sequence ID" value="NZ_PVTF01000004.1"/>
</dbReference>
<proteinExistence type="predicted"/>
<reference evidence="1 2" key="1">
    <citation type="submission" date="2018-03" db="EMBL/GenBank/DDBJ databases">
        <title>Genomic Encyclopedia of Archaeal and Bacterial Type Strains, Phase II (KMG-II): from individual species to whole genera.</title>
        <authorList>
            <person name="Goeker M."/>
        </authorList>
    </citation>
    <scope>NUCLEOTIDE SEQUENCE [LARGE SCALE GENOMIC DNA]</scope>
    <source>
        <strain evidence="1 2">DSM 44720</strain>
    </source>
</reference>
<keyword evidence="2" id="KW-1185">Reference proteome</keyword>
<dbReference type="Proteomes" id="UP000239494">
    <property type="component" value="Unassembled WGS sequence"/>
</dbReference>
<protein>
    <submittedName>
        <fullName evidence="1">Uncharacterized protein</fullName>
    </submittedName>
</protein>
<sequence length="178" mass="19973">MDDRYQTIADIEATEQEAPHLAQEVIDWLVEIGVVVKERTNCACGIGHAPGPHFGRAVVEPDEALRSVAWNGLRVEVGRAVYYAKAPDQAIYCPHCDAEVDLDRIADAFEEWQQGADGTRPCPICTRELDPNGWRWEPPWGFGALGLTFWNWPPLRPEFVLELSARLGHRTVLVADKL</sequence>
<organism evidence="1 2">
    <name type="scientific">Umezawaea tangerina</name>
    <dbReference type="NCBI Taxonomy" id="84725"/>
    <lineage>
        <taxon>Bacteria</taxon>
        <taxon>Bacillati</taxon>
        <taxon>Actinomycetota</taxon>
        <taxon>Actinomycetes</taxon>
        <taxon>Pseudonocardiales</taxon>
        <taxon>Pseudonocardiaceae</taxon>
        <taxon>Umezawaea</taxon>
    </lineage>
</organism>
<evidence type="ECO:0000313" key="2">
    <source>
        <dbReference type="Proteomes" id="UP000239494"/>
    </source>
</evidence>
<dbReference type="AlphaFoldDB" id="A0A2T0TAQ2"/>
<gene>
    <name evidence="1" type="ORF">CLV43_104563</name>
</gene>